<dbReference type="InterPro" id="IPR046552">
    <property type="entry name" value="DUF6706"/>
</dbReference>
<dbReference type="PATRIC" id="fig|1122985.7.peg.1609"/>
<keyword evidence="2" id="KW-1185">Reference proteome</keyword>
<evidence type="ECO:0000313" key="1">
    <source>
        <dbReference type="EMBL" id="KDR52364.1"/>
    </source>
</evidence>
<name>A0A069QJX9_HOYLO</name>
<reference evidence="1 2" key="1">
    <citation type="submission" date="2013-08" db="EMBL/GenBank/DDBJ databases">
        <authorList>
            <person name="Weinstock G."/>
            <person name="Sodergren E."/>
            <person name="Wylie T."/>
            <person name="Fulton L."/>
            <person name="Fulton R."/>
            <person name="Fronick C."/>
            <person name="O'Laughlin M."/>
            <person name="Godfrey J."/>
            <person name="Miner T."/>
            <person name="Herter B."/>
            <person name="Appelbaum E."/>
            <person name="Cordes M."/>
            <person name="Lek S."/>
            <person name="Wollam A."/>
            <person name="Pepin K.H."/>
            <person name="Palsikar V.B."/>
            <person name="Mitreva M."/>
            <person name="Wilson R.K."/>
        </authorList>
    </citation>
    <scope>NUCLEOTIDE SEQUENCE [LARGE SCALE GENOMIC DNA]</scope>
    <source>
        <strain evidence="1 2">ATCC 15930</strain>
    </source>
</reference>
<dbReference type="EMBL" id="JNGW01000066">
    <property type="protein sequence ID" value="KDR52364.1"/>
    <property type="molecule type" value="Genomic_DNA"/>
</dbReference>
<sequence length="110" mass="11919">MTNLDATKSLCNAIVNTFYPDNATVRFVLASHGISPDGEATPTDKELFCTAVRLVMGFVESSRSENGVSTAVREDAIRNSIKYWCGVYGVDVDEVLGGEATTIEDGTHLW</sequence>
<dbReference type="Pfam" id="PF20449">
    <property type="entry name" value="DUF6706"/>
    <property type="match status" value="1"/>
</dbReference>
<evidence type="ECO:0000313" key="2">
    <source>
        <dbReference type="Proteomes" id="UP000027442"/>
    </source>
</evidence>
<dbReference type="HOGENOM" id="CLU_2168711_0_0_10"/>
<dbReference type="RefSeq" id="WP_018967359.1">
    <property type="nucleotide sequence ID" value="NZ_KB899214.1"/>
</dbReference>
<protein>
    <submittedName>
        <fullName evidence="1">Uncharacterized protein</fullName>
    </submittedName>
</protein>
<gene>
    <name evidence="1" type="ORF">HMPREF1991_01546</name>
</gene>
<dbReference type="Proteomes" id="UP000027442">
    <property type="component" value="Unassembled WGS sequence"/>
</dbReference>
<accession>A0A069QJX9</accession>
<dbReference type="AlphaFoldDB" id="A0A069QJX9"/>
<comment type="caution">
    <text evidence="1">The sequence shown here is derived from an EMBL/GenBank/DDBJ whole genome shotgun (WGS) entry which is preliminary data.</text>
</comment>
<proteinExistence type="predicted"/>
<organism evidence="1 2">
    <name type="scientific">Hoylesella loescheii DSM 19665 = JCM 12249 = ATCC 15930</name>
    <dbReference type="NCBI Taxonomy" id="1122985"/>
    <lineage>
        <taxon>Bacteria</taxon>
        <taxon>Pseudomonadati</taxon>
        <taxon>Bacteroidota</taxon>
        <taxon>Bacteroidia</taxon>
        <taxon>Bacteroidales</taxon>
        <taxon>Prevotellaceae</taxon>
        <taxon>Hoylesella</taxon>
    </lineage>
</organism>